<dbReference type="PIRSF" id="PIRSF006470">
    <property type="entry name" value="DctB"/>
    <property type="match status" value="1"/>
</dbReference>
<organism evidence="6 7">
    <name type="scientific">Bradyrhizobium yuanmingense</name>
    <dbReference type="NCBI Taxonomy" id="108015"/>
    <lineage>
        <taxon>Bacteria</taxon>
        <taxon>Pseudomonadati</taxon>
        <taxon>Pseudomonadota</taxon>
        <taxon>Alphaproteobacteria</taxon>
        <taxon>Hyphomicrobiales</taxon>
        <taxon>Nitrobacteraceae</taxon>
        <taxon>Bradyrhizobium</taxon>
    </lineage>
</organism>
<keyword evidence="3" id="KW-0813">Transport</keyword>
<evidence type="ECO:0000256" key="3">
    <source>
        <dbReference type="ARBA" id="ARBA00022448"/>
    </source>
</evidence>
<feature type="chain" id="PRO_5008684995" evidence="5">
    <location>
        <begin position="34"/>
        <end position="343"/>
    </location>
</feature>
<dbReference type="GO" id="GO:0055085">
    <property type="term" value="P:transmembrane transport"/>
    <property type="evidence" value="ECO:0007669"/>
    <property type="project" value="InterPro"/>
</dbReference>
<dbReference type="PANTHER" id="PTHR33376">
    <property type="match status" value="1"/>
</dbReference>
<dbReference type="AlphaFoldDB" id="A0A1C3W2R4"/>
<dbReference type="InterPro" id="IPR004682">
    <property type="entry name" value="TRAP_DctP"/>
</dbReference>
<evidence type="ECO:0000256" key="5">
    <source>
        <dbReference type="SAM" id="SignalP"/>
    </source>
</evidence>
<dbReference type="PROSITE" id="PS51318">
    <property type="entry name" value="TAT"/>
    <property type="match status" value="1"/>
</dbReference>
<sequence length="343" mass="37714">MVLSTRYSRRTLLKASAATAVLGGLGAPHVARAQSAEFTYKYANNLPDTHPLNVRAKEMAAAIKTETGGKFDLQIFPNNQLGSDTDMLSQIRSGGVEFFTLSGLILSTLVPAASINGIGFAFPDYDTVWKAMDGDLGAHVRGEIKKAGLEVMDKIWDNGFRQTTSSSKPIAGPDDLKGFKIRVPVSPLWTSMFKAFDAAPASINFSEVYSALQTKIVEGQENPLAIISTGKLYEVQKYCSLTNHMWDGFWFLANRRAWEKLPQDVRTIVARNINAAAVKEREDTAKLNANLQQELAGKGLTFNQPPIAPFRDKLRSAGFYAEWKGKYGDQAWELLEKAVGKLS</sequence>
<evidence type="ECO:0000313" key="6">
    <source>
        <dbReference type="EMBL" id="SCB34270.1"/>
    </source>
</evidence>
<proteinExistence type="inferred from homology"/>
<dbReference type="NCBIfam" id="TIGR00787">
    <property type="entry name" value="dctP"/>
    <property type="match status" value="1"/>
</dbReference>
<evidence type="ECO:0000256" key="1">
    <source>
        <dbReference type="ARBA" id="ARBA00004196"/>
    </source>
</evidence>
<dbReference type="EMBL" id="FMAE01000005">
    <property type="protein sequence ID" value="SCB34270.1"/>
    <property type="molecule type" value="Genomic_DNA"/>
</dbReference>
<gene>
    <name evidence="6" type="ORF">GA0061099_1005153</name>
</gene>
<comment type="similarity">
    <text evidence="2">Belongs to the bacterial solute-binding protein 7 family.</text>
</comment>
<dbReference type="NCBIfam" id="NF037995">
    <property type="entry name" value="TRAP_S1"/>
    <property type="match status" value="1"/>
</dbReference>
<dbReference type="Pfam" id="PF03480">
    <property type="entry name" value="DctP"/>
    <property type="match status" value="1"/>
</dbReference>
<dbReference type="InterPro" id="IPR038404">
    <property type="entry name" value="TRAP_DctP_sf"/>
</dbReference>
<dbReference type="InterPro" id="IPR006311">
    <property type="entry name" value="TAT_signal"/>
</dbReference>
<dbReference type="InterPro" id="IPR019546">
    <property type="entry name" value="TAT_signal_bac_arc"/>
</dbReference>
<name>A0A1C3W2R4_9BRAD</name>
<dbReference type="PANTHER" id="PTHR33376:SF4">
    <property type="entry name" value="SIALIC ACID-BINDING PERIPLASMIC PROTEIN SIAP"/>
    <property type="match status" value="1"/>
</dbReference>
<feature type="signal peptide" evidence="5">
    <location>
        <begin position="1"/>
        <end position="33"/>
    </location>
</feature>
<dbReference type="Gene3D" id="3.40.190.170">
    <property type="entry name" value="Bacterial extracellular solute-binding protein, family 7"/>
    <property type="match status" value="1"/>
</dbReference>
<dbReference type="GO" id="GO:0030288">
    <property type="term" value="C:outer membrane-bounded periplasmic space"/>
    <property type="evidence" value="ECO:0007669"/>
    <property type="project" value="InterPro"/>
</dbReference>
<evidence type="ECO:0000256" key="4">
    <source>
        <dbReference type="ARBA" id="ARBA00022729"/>
    </source>
</evidence>
<reference evidence="6 7" key="1">
    <citation type="submission" date="2016-08" db="EMBL/GenBank/DDBJ databases">
        <authorList>
            <person name="Seilhamer J.J."/>
        </authorList>
    </citation>
    <scope>NUCLEOTIDE SEQUENCE [LARGE SCALE GENOMIC DNA]</scope>
    <source>
        <strain evidence="6 7">CCBAU 10071</strain>
    </source>
</reference>
<dbReference type="CDD" id="cd13603">
    <property type="entry name" value="PBP2_TRAP_Siap_TeaA_like"/>
    <property type="match status" value="1"/>
</dbReference>
<evidence type="ECO:0000256" key="2">
    <source>
        <dbReference type="ARBA" id="ARBA00009023"/>
    </source>
</evidence>
<keyword evidence="4 5" id="KW-0732">Signal</keyword>
<protein>
    <submittedName>
        <fullName evidence="6">Tripartite ATP-independent transporter solute receptor, DctP family</fullName>
    </submittedName>
</protein>
<dbReference type="InterPro" id="IPR018389">
    <property type="entry name" value="DctP_fam"/>
</dbReference>
<dbReference type="RefSeq" id="WP_036031413.1">
    <property type="nucleotide sequence ID" value="NZ_FMAE01000005.1"/>
</dbReference>
<keyword evidence="6" id="KW-0675">Receptor</keyword>
<accession>A0A1C3W2R4</accession>
<evidence type="ECO:0000313" key="7">
    <source>
        <dbReference type="Proteomes" id="UP000183174"/>
    </source>
</evidence>
<dbReference type="Proteomes" id="UP000183174">
    <property type="component" value="Unassembled WGS sequence"/>
</dbReference>
<comment type="subcellular location">
    <subcellularLocation>
        <location evidence="1">Cell envelope</location>
    </subcellularLocation>
</comment>
<dbReference type="NCBIfam" id="TIGR01409">
    <property type="entry name" value="TAT_signal_seq"/>
    <property type="match status" value="1"/>
</dbReference>